<evidence type="ECO:0000256" key="1">
    <source>
        <dbReference type="ARBA" id="ARBA00035112"/>
    </source>
</evidence>
<keyword evidence="3" id="KW-0812">Transmembrane</keyword>
<reference evidence="4" key="1">
    <citation type="submission" date="2015-01" db="EMBL/GenBank/DDBJ databases">
        <title>The Genome Sequence of Cladophialophora bantiana CBS 173.52.</title>
        <authorList>
            <consortium name="The Broad Institute Genomics Platform"/>
            <person name="Cuomo C."/>
            <person name="de Hoog S."/>
            <person name="Gorbushina A."/>
            <person name="Stielow B."/>
            <person name="Teixiera M."/>
            <person name="Abouelleil A."/>
            <person name="Chapman S.B."/>
            <person name="Priest M."/>
            <person name="Young S.K."/>
            <person name="Wortman J."/>
            <person name="Nusbaum C."/>
            <person name="Birren B."/>
        </authorList>
    </citation>
    <scope>NUCLEOTIDE SEQUENCE [LARGE SCALE GENOMIC DNA]</scope>
    <source>
        <strain evidence="4">CBS 173.52</strain>
    </source>
</reference>
<sequence length="313" mass="35843">MADENSKYTDLSSHGNLESEDPLLPTKEPWEAETFSGTQEPSRNCYRVGKWAVIANLLLFSVSLTILSWQTISWVKMRNIKNPLLRQMVTYSPILDEVDMTLGTKQIVGEDVDVDHSIFRQPPSPAVDAAWNNLSNKNTIWVSSSDIIRMGKDPKTVAKFPESFNLGPDAYAAELDSLHRIHCLNSLRKEIYYDYYFRDKFGDGKPPALHQAHTEHCLYVLLQHLMCDASTDIVTREWVEGQILPYPDFSINRKCNNFDALMTWYESRIVPNDQFRAMVMPEDFTPKPVSDEFKRVFGYADGPDAPGHAYQHD</sequence>
<gene>
    <name evidence="4" type="ORF">Z519_00638</name>
</gene>
<dbReference type="Proteomes" id="UP000053789">
    <property type="component" value="Unassembled WGS sequence"/>
</dbReference>
<keyword evidence="3" id="KW-1133">Transmembrane helix</keyword>
<dbReference type="HOGENOM" id="CLU_042941_0_0_1"/>
<accession>A0A0D2I6R0</accession>
<dbReference type="AlphaFoldDB" id="A0A0D2I6R0"/>
<keyword evidence="5" id="KW-1185">Reference proteome</keyword>
<dbReference type="Pfam" id="PF11807">
    <property type="entry name" value="UstYa"/>
    <property type="match status" value="1"/>
</dbReference>
<organism evidence="4 5">
    <name type="scientific">Cladophialophora bantiana (strain ATCC 10958 / CBS 173.52 / CDC B-1940 / NIH 8579)</name>
    <name type="common">Xylohypha bantiana</name>
    <dbReference type="NCBI Taxonomy" id="1442370"/>
    <lineage>
        <taxon>Eukaryota</taxon>
        <taxon>Fungi</taxon>
        <taxon>Dikarya</taxon>
        <taxon>Ascomycota</taxon>
        <taxon>Pezizomycotina</taxon>
        <taxon>Eurotiomycetes</taxon>
        <taxon>Chaetothyriomycetidae</taxon>
        <taxon>Chaetothyriales</taxon>
        <taxon>Herpotrichiellaceae</taxon>
        <taxon>Cladophialophora</taxon>
    </lineage>
</organism>
<dbReference type="PANTHER" id="PTHR33365:SF14">
    <property type="entry name" value="TAT PATHWAY SIGNAL SEQUENCE"/>
    <property type="match status" value="1"/>
</dbReference>
<keyword evidence="3" id="KW-0472">Membrane</keyword>
<proteinExistence type="inferred from homology"/>
<dbReference type="GO" id="GO:0043386">
    <property type="term" value="P:mycotoxin biosynthetic process"/>
    <property type="evidence" value="ECO:0007669"/>
    <property type="project" value="InterPro"/>
</dbReference>
<evidence type="ECO:0000313" key="4">
    <source>
        <dbReference type="EMBL" id="KIW98975.1"/>
    </source>
</evidence>
<evidence type="ECO:0000256" key="2">
    <source>
        <dbReference type="SAM" id="MobiDB-lite"/>
    </source>
</evidence>
<comment type="similarity">
    <text evidence="1">Belongs to the ustYa family.</text>
</comment>
<dbReference type="OrthoDB" id="3687641at2759"/>
<dbReference type="EMBL" id="KN846980">
    <property type="protein sequence ID" value="KIW98975.1"/>
    <property type="molecule type" value="Genomic_DNA"/>
</dbReference>
<evidence type="ECO:0000313" key="5">
    <source>
        <dbReference type="Proteomes" id="UP000053789"/>
    </source>
</evidence>
<name>A0A0D2I6R0_CLAB1</name>
<protein>
    <recommendedName>
        <fullName evidence="6">Tat pathway signal sequence</fullName>
    </recommendedName>
</protein>
<feature type="region of interest" description="Disordered" evidence="2">
    <location>
        <begin position="1"/>
        <end position="24"/>
    </location>
</feature>
<evidence type="ECO:0000256" key="3">
    <source>
        <dbReference type="SAM" id="Phobius"/>
    </source>
</evidence>
<dbReference type="RefSeq" id="XP_016625644.1">
    <property type="nucleotide sequence ID" value="XM_016758395.1"/>
</dbReference>
<dbReference type="PANTHER" id="PTHR33365">
    <property type="entry name" value="YALI0B05434P"/>
    <property type="match status" value="1"/>
</dbReference>
<evidence type="ECO:0008006" key="6">
    <source>
        <dbReference type="Google" id="ProtNLM"/>
    </source>
</evidence>
<dbReference type="GeneID" id="27693566"/>
<feature type="transmembrane region" description="Helical" evidence="3">
    <location>
        <begin position="51"/>
        <end position="72"/>
    </location>
</feature>
<dbReference type="InterPro" id="IPR021765">
    <property type="entry name" value="UstYa-like"/>
</dbReference>